<keyword evidence="2" id="KW-1185">Reference proteome</keyword>
<accession>A0A1U7JC64</accession>
<organism evidence="1 2">
    <name type="scientific">Phormidium tenue NIES-30</name>
    <dbReference type="NCBI Taxonomy" id="549789"/>
    <lineage>
        <taxon>Bacteria</taxon>
        <taxon>Bacillati</taxon>
        <taxon>Cyanobacteriota</taxon>
        <taxon>Cyanophyceae</taxon>
        <taxon>Oscillatoriophycideae</taxon>
        <taxon>Oscillatoriales</taxon>
        <taxon>Oscillatoriaceae</taxon>
        <taxon>Phormidium</taxon>
    </lineage>
</organism>
<proteinExistence type="predicted"/>
<dbReference type="Proteomes" id="UP000185557">
    <property type="component" value="Unassembled WGS sequence"/>
</dbReference>
<protein>
    <recommendedName>
        <fullName evidence="3">Glycosyltransferase subfamily 4-like N-terminal domain-containing protein</fullName>
    </recommendedName>
</protein>
<name>A0A1U7JC64_9CYAN</name>
<evidence type="ECO:0008006" key="3">
    <source>
        <dbReference type="Google" id="ProtNLM"/>
    </source>
</evidence>
<evidence type="ECO:0000313" key="2">
    <source>
        <dbReference type="Proteomes" id="UP000185557"/>
    </source>
</evidence>
<reference evidence="1 2" key="1">
    <citation type="submission" date="2016-11" db="EMBL/GenBank/DDBJ databases">
        <title>Draft Genome Sequences of Nine Cyanobacterial Strains from Diverse Habitats.</title>
        <authorList>
            <person name="Zhu T."/>
            <person name="Hou S."/>
            <person name="Lu X."/>
            <person name="Hess W.R."/>
        </authorList>
    </citation>
    <scope>NUCLEOTIDE SEQUENCE [LARGE SCALE GENOMIC DNA]</scope>
    <source>
        <strain evidence="1 2">NIES-30</strain>
    </source>
</reference>
<dbReference type="SUPFAM" id="SSF53756">
    <property type="entry name" value="UDP-Glycosyltransferase/glycogen phosphorylase"/>
    <property type="match status" value="1"/>
</dbReference>
<comment type="caution">
    <text evidence="1">The sequence shown here is derived from an EMBL/GenBank/DDBJ whole genome shotgun (WGS) entry which is preliminary data.</text>
</comment>
<dbReference type="STRING" id="549789.NIES30_03095"/>
<dbReference type="EMBL" id="MRCG01000001">
    <property type="protein sequence ID" value="OKH51259.1"/>
    <property type="molecule type" value="Genomic_DNA"/>
</dbReference>
<evidence type="ECO:0000313" key="1">
    <source>
        <dbReference type="EMBL" id="OKH51259.1"/>
    </source>
</evidence>
<gene>
    <name evidence="1" type="ORF">NIES30_03095</name>
</gene>
<dbReference type="Gene3D" id="3.40.50.2000">
    <property type="entry name" value="Glycogen Phosphorylase B"/>
    <property type="match status" value="1"/>
</dbReference>
<sequence length="363" mass="40677">MVVSVVPRLYPSVDGVGDYAMNLARQLRLDFGINTHFLICDPAWHGSNQLEGFQVTQINARSTKSFLAKLANIEPNRPILLHYVGYGYAKRGCPTWLVNGLEIWKHQRQQAPLVTMFHETSAFGPIWTSAFWFSLAQKGLAKRLVRLSDRILTSKRSYAELLESYAPERFTTIPSLPVFSTIGELQNPSSLSKRTRRLVIFGGRSQRTKVYEDSLEQLSQICRYLNIQQIFDIGPPLDSLPIDIDTVPITATGCLPSEEVSTILSDSIAGFFSYHPAFLGKSTIFAAYCAHRVIPISANMTDLPEEGLQPGNHYALPSQYSTEKSDMVLMQAIADNAHAWYQTHNLSTQAKAYHSILSNFKSI</sequence>
<dbReference type="AlphaFoldDB" id="A0A1U7JC64"/>